<dbReference type="KEGG" id="sbi:8067376"/>
<comment type="similarity">
    <text evidence="2">Belongs to the kiwellin family.</text>
</comment>
<dbReference type="eggNOG" id="ENOG502SCZ5">
    <property type="taxonomic scope" value="Eukaryota"/>
</dbReference>
<keyword evidence="7" id="KW-1185">Reference proteome</keyword>
<keyword evidence="3" id="KW-0964">Secreted</keyword>
<evidence type="ECO:0000313" key="7">
    <source>
        <dbReference type="Proteomes" id="UP000000768"/>
    </source>
</evidence>
<gene>
    <name evidence="6" type="ORF">SORBI_3001G211101</name>
</gene>
<dbReference type="PANTHER" id="PTHR33191:SF80">
    <property type="entry name" value="RIPENING-RELATED PROTEIN 6-RELATED"/>
    <property type="match status" value="1"/>
</dbReference>
<protein>
    <recommendedName>
        <fullName evidence="8">Expansin-like EG45 domain-containing protein</fullName>
    </recommendedName>
</protein>
<evidence type="ECO:0000256" key="3">
    <source>
        <dbReference type="ARBA" id="ARBA00022525"/>
    </source>
</evidence>
<reference evidence="7" key="2">
    <citation type="journal article" date="2018" name="Plant J.">
        <title>The Sorghum bicolor reference genome: improved assembly, gene annotations, a transcriptome atlas, and signatures of genome organization.</title>
        <authorList>
            <person name="McCormick R.F."/>
            <person name="Truong S.K."/>
            <person name="Sreedasyam A."/>
            <person name="Jenkins J."/>
            <person name="Shu S."/>
            <person name="Sims D."/>
            <person name="Kennedy M."/>
            <person name="Amirebrahimi M."/>
            <person name="Weers B.D."/>
            <person name="McKinley B."/>
            <person name="Mattison A."/>
            <person name="Morishige D.T."/>
            <person name="Grimwood J."/>
            <person name="Schmutz J."/>
            <person name="Mullet J.E."/>
        </authorList>
    </citation>
    <scope>NUCLEOTIDE SEQUENCE [LARGE SCALE GENOMIC DNA]</scope>
    <source>
        <strain evidence="7">cv. BTx623</strain>
    </source>
</reference>
<dbReference type="CDD" id="cd22270">
    <property type="entry name" value="DPBB_kiwellin-like"/>
    <property type="match status" value="1"/>
</dbReference>
<evidence type="ECO:0000256" key="2">
    <source>
        <dbReference type="ARBA" id="ARBA00005592"/>
    </source>
</evidence>
<organism evidence="6 7">
    <name type="scientific">Sorghum bicolor</name>
    <name type="common">Sorghum</name>
    <name type="synonym">Sorghum vulgare</name>
    <dbReference type="NCBI Taxonomy" id="4558"/>
    <lineage>
        <taxon>Eukaryota</taxon>
        <taxon>Viridiplantae</taxon>
        <taxon>Streptophyta</taxon>
        <taxon>Embryophyta</taxon>
        <taxon>Tracheophyta</taxon>
        <taxon>Spermatophyta</taxon>
        <taxon>Magnoliopsida</taxon>
        <taxon>Liliopsida</taxon>
        <taxon>Poales</taxon>
        <taxon>Poaceae</taxon>
        <taxon>PACMAD clade</taxon>
        <taxon>Panicoideae</taxon>
        <taxon>Andropogonodae</taxon>
        <taxon>Andropogoneae</taxon>
        <taxon>Sorghinae</taxon>
        <taxon>Sorghum</taxon>
    </lineage>
</organism>
<dbReference type="Gramene" id="OQU91593">
    <property type="protein sequence ID" value="OQU91593"/>
    <property type="gene ID" value="SORBI_3001G211101"/>
</dbReference>
<feature type="chain" id="PRO_5011117402" description="Expansin-like EG45 domain-containing protein" evidence="5">
    <location>
        <begin position="28"/>
        <end position="134"/>
    </location>
</feature>
<accession>A0A1Z5S6N1</accession>
<evidence type="ECO:0000256" key="5">
    <source>
        <dbReference type="SAM" id="SignalP"/>
    </source>
</evidence>
<evidence type="ECO:0008006" key="8">
    <source>
        <dbReference type="Google" id="ProtNLM"/>
    </source>
</evidence>
<dbReference type="Pfam" id="PF24300">
    <property type="entry name" value="KWL1"/>
    <property type="match status" value="1"/>
</dbReference>
<keyword evidence="4 5" id="KW-0732">Signal</keyword>
<sequence length="134" mass="14093">MASTKLAFLAVAAVLLLQASWWCGANGDTPAVMTVTSFENDGNGGGPAACDGTYHSNGEPLVALPTALYAGGSRCGKQIRITSTQSGIYMMAKVVDECDADSCKDNMISTSKFVWDVLEVDTYIGEVPITWSDA</sequence>
<proteinExistence type="inferred from homology"/>
<evidence type="ECO:0000256" key="4">
    <source>
        <dbReference type="ARBA" id="ARBA00022729"/>
    </source>
</evidence>
<reference evidence="6 7" key="1">
    <citation type="journal article" date="2009" name="Nature">
        <title>The Sorghum bicolor genome and the diversification of grasses.</title>
        <authorList>
            <person name="Paterson A.H."/>
            <person name="Bowers J.E."/>
            <person name="Bruggmann R."/>
            <person name="Dubchak I."/>
            <person name="Grimwood J."/>
            <person name="Gundlach H."/>
            <person name="Haberer G."/>
            <person name="Hellsten U."/>
            <person name="Mitros T."/>
            <person name="Poliakov A."/>
            <person name="Schmutz J."/>
            <person name="Spannagl M."/>
            <person name="Tang H."/>
            <person name="Wang X."/>
            <person name="Wicker T."/>
            <person name="Bharti A.K."/>
            <person name="Chapman J."/>
            <person name="Feltus F.A."/>
            <person name="Gowik U."/>
            <person name="Grigoriev I.V."/>
            <person name="Lyons E."/>
            <person name="Maher C.A."/>
            <person name="Martis M."/>
            <person name="Narechania A."/>
            <person name="Otillar R.P."/>
            <person name="Penning B.W."/>
            <person name="Salamov A.A."/>
            <person name="Wang Y."/>
            <person name="Zhang L."/>
            <person name="Carpita N.C."/>
            <person name="Freeling M."/>
            <person name="Gingle A.R."/>
            <person name="Hash C.T."/>
            <person name="Keller B."/>
            <person name="Klein P."/>
            <person name="Kresovich S."/>
            <person name="McCann M.C."/>
            <person name="Ming R."/>
            <person name="Peterson D.G."/>
            <person name="Mehboob-ur-Rahman"/>
            <person name="Ware D."/>
            <person name="Westhoff P."/>
            <person name="Mayer K.F."/>
            <person name="Messing J."/>
            <person name="Rokhsar D.S."/>
        </authorList>
    </citation>
    <scope>NUCLEOTIDE SEQUENCE [LARGE SCALE GENOMIC DNA]</scope>
    <source>
        <strain evidence="7">cv. BTx623</strain>
    </source>
</reference>
<dbReference type="STRING" id="4558.A0A1Z5S6N1"/>
<name>A0A1Z5S6N1_SORBI</name>
<dbReference type="PANTHER" id="PTHR33191">
    <property type="entry name" value="RIPENING-RELATED PROTEIN 2-RELATED"/>
    <property type="match status" value="1"/>
</dbReference>
<comment type="subcellular location">
    <subcellularLocation>
        <location evidence="1">Secreted</location>
    </subcellularLocation>
</comment>
<evidence type="ECO:0000256" key="1">
    <source>
        <dbReference type="ARBA" id="ARBA00004613"/>
    </source>
</evidence>
<dbReference type="Gene3D" id="2.40.40.10">
    <property type="entry name" value="RlpA-like domain"/>
    <property type="match status" value="1"/>
</dbReference>
<dbReference type="InterPro" id="IPR039271">
    <property type="entry name" value="Kiwellin-like"/>
</dbReference>
<dbReference type="InterPro" id="IPR036908">
    <property type="entry name" value="RlpA-like_sf"/>
</dbReference>
<dbReference type="SUPFAM" id="SSF50685">
    <property type="entry name" value="Barwin-like endoglucanases"/>
    <property type="match status" value="1"/>
</dbReference>
<dbReference type="OrthoDB" id="616013at2759"/>
<evidence type="ECO:0000313" key="6">
    <source>
        <dbReference type="EMBL" id="OQU91593.1"/>
    </source>
</evidence>
<dbReference type="Proteomes" id="UP000000768">
    <property type="component" value="Chromosome 1"/>
</dbReference>
<dbReference type="InParanoid" id="A0A1Z5S6N1"/>
<feature type="signal peptide" evidence="5">
    <location>
        <begin position="1"/>
        <end position="27"/>
    </location>
</feature>
<dbReference type="GO" id="GO:0005576">
    <property type="term" value="C:extracellular region"/>
    <property type="evidence" value="ECO:0007669"/>
    <property type="project" value="UniProtKB-SubCell"/>
</dbReference>
<dbReference type="OMA" id="WWCGANG"/>
<dbReference type="EMBL" id="CM000760">
    <property type="protein sequence ID" value="OQU91593.1"/>
    <property type="molecule type" value="Genomic_DNA"/>
</dbReference>
<dbReference type="AlphaFoldDB" id="A0A1Z5S6N1"/>